<gene>
    <name evidence="1" type="ORF">AALO_G00029650</name>
</gene>
<organism evidence="1 2">
    <name type="scientific">Alosa alosa</name>
    <name type="common">allis shad</name>
    <dbReference type="NCBI Taxonomy" id="278164"/>
    <lineage>
        <taxon>Eukaryota</taxon>
        <taxon>Metazoa</taxon>
        <taxon>Chordata</taxon>
        <taxon>Craniata</taxon>
        <taxon>Vertebrata</taxon>
        <taxon>Euteleostomi</taxon>
        <taxon>Actinopterygii</taxon>
        <taxon>Neopterygii</taxon>
        <taxon>Teleostei</taxon>
        <taxon>Clupei</taxon>
        <taxon>Clupeiformes</taxon>
        <taxon>Clupeoidei</taxon>
        <taxon>Clupeidae</taxon>
        <taxon>Alosa</taxon>
    </lineage>
</organism>
<reference evidence="1" key="1">
    <citation type="submission" date="2020-10" db="EMBL/GenBank/DDBJ databases">
        <title>Chromosome-scale genome assembly of the Allis shad, Alosa alosa.</title>
        <authorList>
            <person name="Margot Z."/>
            <person name="Christophe K."/>
            <person name="Cabau C."/>
            <person name="Louis A."/>
            <person name="Berthelot C."/>
            <person name="Parey E."/>
            <person name="Roest Crollius H."/>
            <person name="Montfort J."/>
            <person name="Robinson-Rechavi M."/>
            <person name="Bucao C."/>
            <person name="Bouchez O."/>
            <person name="Gislard M."/>
            <person name="Lluch J."/>
            <person name="Milhes M."/>
            <person name="Lampietro C."/>
            <person name="Lopez Roques C."/>
            <person name="Donnadieu C."/>
            <person name="Braasch I."/>
            <person name="Desvignes T."/>
            <person name="Postlethwait J."/>
            <person name="Bobe J."/>
            <person name="Guiguen Y."/>
        </authorList>
    </citation>
    <scope>NUCLEOTIDE SEQUENCE</scope>
    <source>
        <strain evidence="1">M-15738</strain>
        <tissue evidence="1">Blood</tissue>
    </source>
</reference>
<evidence type="ECO:0000313" key="1">
    <source>
        <dbReference type="EMBL" id="KAG5284711.1"/>
    </source>
</evidence>
<proteinExistence type="predicted"/>
<dbReference type="PANTHER" id="PTHR31025:SF9">
    <property type="entry name" value="SI:DKEY-286J15.1"/>
    <property type="match status" value="1"/>
</dbReference>
<dbReference type="EMBL" id="JADWDJ010000002">
    <property type="protein sequence ID" value="KAG5284711.1"/>
    <property type="molecule type" value="Genomic_DNA"/>
</dbReference>
<sequence length="289" mass="33372">MKKKYGTKKRMVEQTSYVDTTIEPELAKRRAELLDYSASHSNSSSSLEVLELEAVGEDDTSYQEHLNFILRELAKKQPNLAEIKIRMRRTLFKRIEAMTLPTKKVMEIFPFLGIPQLMQHEMQMKFGIDMDRSLQTAIHELAPRIIRVVKEGSQKRFSPSLLEPTNERLEDAALLLLPELFKEKTEFLYSVEDEVHPCPTVVFHGSLNVLKADTISIRLDGLTLTTGKMTIAEALEYLFSTYFLFNVSYPAPLVNTLTFIQIFLFQLCPNKKKIPIPVLKMYNHFMSFD</sequence>
<evidence type="ECO:0000313" key="2">
    <source>
        <dbReference type="Proteomes" id="UP000823561"/>
    </source>
</evidence>
<comment type="caution">
    <text evidence="1">The sequence shown here is derived from an EMBL/GenBank/DDBJ whole genome shotgun (WGS) entry which is preliminary data.</text>
</comment>
<name>A0AAV6HGM4_9TELE</name>
<accession>A0AAV6HGM4</accession>
<dbReference type="PANTHER" id="PTHR31025">
    <property type="entry name" value="SI:CH211-196P9.1-RELATED"/>
    <property type="match status" value="1"/>
</dbReference>
<dbReference type="Proteomes" id="UP000823561">
    <property type="component" value="Chromosome 2"/>
</dbReference>
<keyword evidence="2" id="KW-1185">Reference proteome</keyword>
<protein>
    <submittedName>
        <fullName evidence="1">Uncharacterized protein</fullName>
    </submittedName>
</protein>
<dbReference type="AlphaFoldDB" id="A0AAV6HGM4"/>